<keyword evidence="1" id="KW-0812">Transmembrane</keyword>
<proteinExistence type="predicted"/>
<dbReference type="Proteomes" id="UP000748308">
    <property type="component" value="Unassembled WGS sequence"/>
</dbReference>
<sequence>GAWLRREERSAWRRPALLLVLALAASCLSPFGWRTWAFAHTLAAFLRSVGGAITEFGPPTGAFLRVWTVKLFWVYWAGTLLIALLLLHRRGARPFALLVALAGLGLSAASARNLPLLPLLSAPLHAAFADWASSRRRGLAGWFARRARPTAAALVRRGAPAREGADGADRSPARPRGAGALVACGLTAAAALGLSAWIVNGGFHEALLGETRFGFGLPPHTYPLRFAAYLERHPAPGRVFNNAADGGYLEYRFPGLRVYMDSRYVDAPLVREYFAALVDPQAFARLHARQRFDGALLKIADSPGLVLALLGDPQWRLVYGDPHRAFFVARERAESGDWPVEPPLFFQGDDLARRVNGLPAIQWVGVLARGSDRALLLAALEQLSGAPRIPSYVIQYALQYGFERQDGEVLELASRMYPRMFALDTAGRRFVDALMRRLPSR</sequence>
<evidence type="ECO:0000256" key="1">
    <source>
        <dbReference type="SAM" id="Phobius"/>
    </source>
</evidence>
<protein>
    <submittedName>
        <fullName evidence="2">Uncharacterized protein</fullName>
    </submittedName>
</protein>
<name>A0A937XE75_UNCEI</name>
<accession>A0A937XE75</accession>
<gene>
    <name evidence="2" type="ORF">FJY75_12395</name>
</gene>
<organism evidence="2 3">
    <name type="scientific">Eiseniibacteriota bacterium</name>
    <dbReference type="NCBI Taxonomy" id="2212470"/>
    <lineage>
        <taxon>Bacteria</taxon>
        <taxon>Candidatus Eiseniibacteriota</taxon>
    </lineage>
</organism>
<evidence type="ECO:0000313" key="3">
    <source>
        <dbReference type="Proteomes" id="UP000748308"/>
    </source>
</evidence>
<feature type="non-terminal residue" evidence="2">
    <location>
        <position position="1"/>
    </location>
</feature>
<dbReference type="EMBL" id="VGIY01000427">
    <property type="protein sequence ID" value="MBM3318642.1"/>
    <property type="molecule type" value="Genomic_DNA"/>
</dbReference>
<comment type="caution">
    <text evidence="2">The sequence shown here is derived from an EMBL/GenBank/DDBJ whole genome shotgun (WGS) entry which is preliminary data.</text>
</comment>
<feature type="transmembrane region" description="Helical" evidence="1">
    <location>
        <begin position="63"/>
        <end position="87"/>
    </location>
</feature>
<keyword evidence="1" id="KW-0472">Membrane</keyword>
<reference evidence="2" key="1">
    <citation type="submission" date="2019-03" db="EMBL/GenBank/DDBJ databases">
        <title>Lake Tanganyika Metagenome-Assembled Genomes (MAGs).</title>
        <authorList>
            <person name="Tran P."/>
        </authorList>
    </citation>
    <scope>NUCLEOTIDE SEQUENCE</scope>
    <source>
        <strain evidence="2">M_DeepCast_400m_m2_100</strain>
    </source>
</reference>
<evidence type="ECO:0000313" key="2">
    <source>
        <dbReference type="EMBL" id="MBM3318642.1"/>
    </source>
</evidence>
<dbReference type="AlphaFoldDB" id="A0A937XE75"/>
<keyword evidence="1" id="KW-1133">Transmembrane helix</keyword>
<feature type="transmembrane region" description="Helical" evidence="1">
    <location>
        <begin position="178"/>
        <end position="199"/>
    </location>
</feature>